<sequence length="79" mass="8937">MGIRNVLHSKPGQIIISVLLGLGLSTLFRKVCNNRSCIIFKAAPLDKVKDQIFKFGDKCYKYKLDAEKCSKNKKTLNYA</sequence>
<proteinExistence type="predicted"/>
<dbReference type="AlphaFoldDB" id="A0A6C0C144"/>
<organism evidence="1">
    <name type="scientific">viral metagenome</name>
    <dbReference type="NCBI Taxonomy" id="1070528"/>
    <lineage>
        <taxon>unclassified sequences</taxon>
        <taxon>metagenomes</taxon>
        <taxon>organismal metagenomes</taxon>
    </lineage>
</organism>
<reference evidence="1" key="1">
    <citation type="journal article" date="2020" name="Nature">
        <title>Giant virus diversity and host interactions through global metagenomics.</title>
        <authorList>
            <person name="Schulz F."/>
            <person name="Roux S."/>
            <person name="Paez-Espino D."/>
            <person name="Jungbluth S."/>
            <person name="Walsh D.A."/>
            <person name="Denef V.J."/>
            <person name="McMahon K.D."/>
            <person name="Konstantinidis K.T."/>
            <person name="Eloe-Fadrosh E.A."/>
            <person name="Kyrpides N.C."/>
            <person name="Woyke T."/>
        </authorList>
    </citation>
    <scope>NUCLEOTIDE SEQUENCE</scope>
    <source>
        <strain evidence="1">GVMAG-M-3300020169-51</strain>
    </source>
</reference>
<protein>
    <submittedName>
        <fullName evidence="1">Uncharacterized protein</fullName>
    </submittedName>
</protein>
<accession>A0A6C0C144</accession>
<dbReference type="EMBL" id="MN739298">
    <property type="protein sequence ID" value="QHS97489.1"/>
    <property type="molecule type" value="Genomic_DNA"/>
</dbReference>
<name>A0A6C0C144_9ZZZZ</name>
<evidence type="ECO:0000313" key="1">
    <source>
        <dbReference type="EMBL" id="QHS97489.1"/>
    </source>
</evidence>